<feature type="transmembrane region" description="Helical" evidence="1">
    <location>
        <begin position="318"/>
        <end position="339"/>
    </location>
</feature>
<keyword evidence="3" id="KW-1185">Reference proteome</keyword>
<evidence type="ECO:0008006" key="4">
    <source>
        <dbReference type="Google" id="ProtNLM"/>
    </source>
</evidence>
<evidence type="ECO:0000313" key="3">
    <source>
        <dbReference type="Proteomes" id="UP000295096"/>
    </source>
</evidence>
<gene>
    <name evidence="2" type="ORF">E2C06_18770</name>
</gene>
<evidence type="ECO:0000256" key="1">
    <source>
        <dbReference type="SAM" id="Phobius"/>
    </source>
</evidence>
<comment type="caution">
    <text evidence="2">The sequence shown here is derived from an EMBL/GenBank/DDBJ whole genome shotgun (WGS) entry which is preliminary data.</text>
</comment>
<evidence type="ECO:0000313" key="2">
    <source>
        <dbReference type="EMBL" id="TDH61023.1"/>
    </source>
</evidence>
<dbReference type="Proteomes" id="UP000295096">
    <property type="component" value="Unassembled WGS sequence"/>
</dbReference>
<reference evidence="2 3" key="1">
    <citation type="journal article" date="2016" name="J. Microbiol.">
        <title>Dankookia rubra gen. nov., sp. nov., an alphaproteobacterium isolated from sediment of a shallow stream.</title>
        <authorList>
            <person name="Kim W.H."/>
            <person name="Kim D.H."/>
            <person name="Kang K."/>
            <person name="Ahn T.Y."/>
        </authorList>
    </citation>
    <scope>NUCLEOTIDE SEQUENCE [LARGE SCALE GENOMIC DNA]</scope>
    <source>
        <strain evidence="2 3">JCM30602</strain>
    </source>
</reference>
<dbReference type="InterPro" id="IPR005625">
    <property type="entry name" value="PepSY-ass_TM"/>
</dbReference>
<keyword evidence="1" id="KW-0812">Transmembrane</keyword>
<dbReference type="PANTHER" id="PTHR34219">
    <property type="entry name" value="IRON-REGULATED INNER MEMBRANE PROTEIN-RELATED"/>
    <property type="match status" value="1"/>
</dbReference>
<feature type="transmembrane region" description="Helical" evidence="1">
    <location>
        <begin position="181"/>
        <end position="205"/>
    </location>
</feature>
<dbReference type="EMBL" id="SMSJ01000027">
    <property type="protein sequence ID" value="TDH61023.1"/>
    <property type="molecule type" value="Genomic_DNA"/>
</dbReference>
<feature type="transmembrane region" description="Helical" evidence="1">
    <location>
        <begin position="135"/>
        <end position="160"/>
    </location>
</feature>
<proteinExistence type="predicted"/>
<keyword evidence="1" id="KW-0472">Membrane</keyword>
<protein>
    <recommendedName>
        <fullName evidence="4">PepSY domain-containing protein</fullName>
    </recommendedName>
</protein>
<dbReference type="Pfam" id="PF03929">
    <property type="entry name" value="PepSY_TM"/>
    <property type="match status" value="1"/>
</dbReference>
<accession>A0A4R5QDW3</accession>
<name>A0A4R5QDW3_9PROT</name>
<dbReference type="RefSeq" id="WP_133290149.1">
    <property type="nucleotide sequence ID" value="NZ_SMSJ01000027.1"/>
</dbReference>
<dbReference type="OrthoDB" id="9791166at2"/>
<organism evidence="2 3">
    <name type="scientific">Dankookia rubra</name>
    <dbReference type="NCBI Taxonomy" id="1442381"/>
    <lineage>
        <taxon>Bacteria</taxon>
        <taxon>Pseudomonadati</taxon>
        <taxon>Pseudomonadota</taxon>
        <taxon>Alphaproteobacteria</taxon>
        <taxon>Acetobacterales</taxon>
        <taxon>Roseomonadaceae</taxon>
        <taxon>Dankookia</taxon>
    </lineage>
</organism>
<keyword evidence="1" id="KW-1133">Transmembrane helix</keyword>
<feature type="transmembrane region" description="Helical" evidence="1">
    <location>
        <begin position="12"/>
        <end position="33"/>
    </location>
</feature>
<sequence>MAKLLRRLHRWLGLGVGAWFVLLGLTGALMAFMPEIETRHVAAPTGGPFLPLPALVEAAAAALPEADGGPLRVHPPTAPGESFRADFRLATGGRTSLHLDPATGAVLGEVRWGGQLIHTAYNLHRNLLIRNGERFVGFLGLPVLGLLLAGLVLAAWPSVVSWRERVFSRAGLRGRRRLANLHTALALRALLPLLVAVGTGLALSFPQTTQRLLYRVTHATPQPPPVPGDGRVDLAGALALAEAARPGWHLVWLDPPGETGRVTMAFAPPKAWPGEEQVVTVETATGALTVALPHPAGRLGAWFTALHAGTAFGLPHRIFVVLLGLLPLALGYFGLAMWWRARTARRALRD</sequence>
<dbReference type="AlphaFoldDB" id="A0A4R5QDW3"/>